<feature type="chain" id="PRO_5013870002" description="Outer membrane protein beta-barrel domain-containing protein" evidence="3">
    <location>
        <begin position="21"/>
        <end position="173"/>
    </location>
</feature>
<comment type="caution">
    <text evidence="5">The sequence shown here is derived from an EMBL/GenBank/DDBJ whole genome shotgun (WGS) entry which is preliminary data.</text>
</comment>
<protein>
    <recommendedName>
        <fullName evidence="4">Outer membrane protein beta-barrel domain-containing protein</fullName>
    </recommendedName>
</protein>
<feature type="domain" description="Outer membrane protein beta-barrel" evidence="4">
    <location>
        <begin position="9"/>
        <end position="173"/>
    </location>
</feature>
<dbReference type="RefSeq" id="WP_099863616.1">
    <property type="nucleotide sequence ID" value="NZ_PEOG01000079.1"/>
</dbReference>
<dbReference type="Proteomes" id="UP000231501">
    <property type="component" value="Unassembled WGS sequence"/>
</dbReference>
<organism evidence="5 6">
    <name type="scientific">Roseateles chitinivorans</name>
    <dbReference type="NCBI Taxonomy" id="2917965"/>
    <lineage>
        <taxon>Bacteria</taxon>
        <taxon>Pseudomonadati</taxon>
        <taxon>Pseudomonadota</taxon>
        <taxon>Betaproteobacteria</taxon>
        <taxon>Burkholderiales</taxon>
        <taxon>Sphaerotilaceae</taxon>
        <taxon>Roseateles</taxon>
    </lineage>
</organism>
<dbReference type="Gene3D" id="2.40.160.20">
    <property type="match status" value="1"/>
</dbReference>
<keyword evidence="6" id="KW-1185">Reference proteome</keyword>
<feature type="signal peptide" evidence="3">
    <location>
        <begin position="1"/>
        <end position="20"/>
    </location>
</feature>
<dbReference type="Pfam" id="PF13505">
    <property type="entry name" value="OMP_b-brl"/>
    <property type="match status" value="1"/>
</dbReference>
<keyword evidence="2 3" id="KW-0732">Signal</keyword>
<evidence type="ECO:0000259" key="4">
    <source>
        <dbReference type="Pfam" id="PF13505"/>
    </source>
</evidence>
<gene>
    <name evidence="5" type="ORF">CS062_21495</name>
</gene>
<dbReference type="InterPro" id="IPR011250">
    <property type="entry name" value="OMP/PagP_B-barrel"/>
</dbReference>
<dbReference type="OrthoDB" id="8982743at2"/>
<proteinExistence type="predicted"/>
<evidence type="ECO:0000256" key="3">
    <source>
        <dbReference type="SAM" id="SignalP"/>
    </source>
</evidence>
<dbReference type="InterPro" id="IPR027385">
    <property type="entry name" value="Beta-barrel_OMP"/>
</dbReference>
<name>A0A2G9C405_9BURK</name>
<evidence type="ECO:0000256" key="2">
    <source>
        <dbReference type="ARBA" id="ARBA00022729"/>
    </source>
</evidence>
<dbReference type="GO" id="GO:0009279">
    <property type="term" value="C:cell outer membrane"/>
    <property type="evidence" value="ECO:0007669"/>
    <property type="project" value="UniProtKB-SubCell"/>
</dbReference>
<evidence type="ECO:0000313" key="5">
    <source>
        <dbReference type="EMBL" id="PIM51118.1"/>
    </source>
</evidence>
<sequence>MTKISAIVAAALLAAGAAQAQTATANPFYGEVGYTFIKVKDGGDSVKPGAIRAIVGYDLHPNVALEGMFAFGVSDDTFEGVKYKISRSYGVFVTPKYAFDQFEVFARLGYADSKIKASAQGESGSSSDSSFAYGLGAKYNFDKSFYGAVDYMRFYKKDDVKADGFTLSVGYRF</sequence>
<dbReference type="AlphaFoldDB" id="A0A2G9C405"/>
<comment type="subcellular location">
    <subcellularLocation>
        <location evidence="1">Cell outer membrane</location>
    </subcellularLocation>
</comment>
<evidence type="ECO:0000256" key="1">
    <source>
        <dbReference type="ARBA" id="ARBA00004442"/>
    </source>
</evidence>
<dbReference type="EMBL" id="PEOG01000079">
    <property type="protein sequence ID" value="PIM51118.1"/>
    <property type="molecule type" value="Genomic_DNA"/>
</dbReference>
<evidence type="ECO:0000313" key="6">
    <source>
        <dbReference type="Proteomes" id="UP000231501"/>
    </source>
</evidence>
<reference evidence="5 6" key="1">
    <citation type="submission" date="2017-11" db="EMBL/GenBank/DDBJ databases">
        <title>Draft genome sequence of Mitsuaria sp. HWN-4.</title>
        <authorList>
            <person name="Gundlapally S.R."/>
        </authorList>
    </citation>
    <scope>NUCLEOTIDE SEQUENCE [LARGE SCALE GENOMIC DNA]</scope>
    <source>
        <strain evidence="5 6">HWN-4</strain>
    </source>
</reference>
<dbReference type="SUPFAM" id="SSF56925">
    <property type="entry name" value="OMPA-like"/>
    <property type="match status" value="1"/>
</dbReference>
<accession>A0A2G9C405</accession>